<organism evidence="5 6">
    <name type="scientific">Sphingobium lactosutens DS20</name>
    <dbReference type="NCBI Taxonomy" id="1331060"/>
    <lineage>
        <taxon>Bacteria</taxon>
        <taxon>Pseudomonadati</taxon>
        <taxon>Pseudomonadota</taxon>
        <taxon>Alphaproteobacteria</taxon>
        <taxon>Sphingomonadales</taxon>
        <taxon>Sphingomonadaceae</taxon>
        <taxon>Sphingobium</taxon>
    </lineage>
</organism>
<gene>
    <name evidence="5" type="ORF">RLDS_10575</name>
</gene>
<feature type="transmembrane region" description="Helical" evidence="3">
    <location>
        <begin position="92"/>
        <end position="114"/>
    </location>
</feature>
<feature type="transmembrane region" description="Helical" evidence="3">
    <location>
        <begin position="6"/>
        <end position="27"/>
    </location>
</feature>
<evidence type="ECO:0000256" key="3">
    <source>
        <dbReference type="SAM" id="Phobius"/>
    </source>
</evidence>
<feature type="transmembrane region" description="Helical" evidence="3">
    <location>
        <begin position="34"/>
        <end position="51"/>
    </location>
</feature>
<sequence length="381" mass="40453">MSGPAILLSLLFGTAVVTTIALAIAFAHFGRQRHVLTWTASYGAGILQWLANAAGFFLQSAAMFIVTGITLIVSASLLAIGIRQRSGRPVNIMAFAVPATVVCVAIAVAIGVFGNQIMQGMIIPTYVGLLLLVSAASLWPLDRAMTPPEKALFACLILFALCQLALAVSATFIRSATEGKDLYRNILSLGMPTIYVGTAISAVLVVAGDLAQQLRSQMRHDSLTEVLNRRGLEEAAAQAIAQARRHDRPLSLVICDLDGFKALNDTYGHIAGDHALKGFARLLTLAVRRGDIVGRMGGDEFGLLLQDSDAQAAADVMERVRLEVAHLSLPRVPDGTLRASFGVAALLADDRTLEDMVHRADAALYTAKKLGKNRVSIASAA</sequence>
<name>T0HH99_9SPHN</name>
<reference evidence="5 6" key="1">
    <citation type="journal article" date="2013" name="Genome Announc.">
        <title>Draft Genome Sequence of Sphingobium lactosutens Strain DS20T, Isolated from a Hexachlorocyclohexane Dumpsite.</title>
        <authorList>
            <person name="Kumar R."/>
            <person name="Dwivedi V."/>
            <person name="Negi V."/>
            <person name="Khurana J.P."/>
            <person name="Lal R."/>
        </authorList>
    </citation>
    <scope>NUCLEOTIDE SEQUENCE [LARGE SCALE GENOMIC DNA]</scope>
    <source>
        <strain evidence="5 6">DS20</strain>
    </source>
</reference>
<feature type="transmembrane region" description="Helical" evidence="3">
    <location>
        <begin position="120"/>
        <end position="139"/>
    </location>
</feature>
<dbReference type="InterPro" id="IPR029787">
    <property type="entry name" value="Nucleotide_cyclase"/>
</dbReference>
<keyword evidence="3" id="KW-0812">Transmembrane</keyword>
<dbReference type="Proteomes" id="UP000015531">
    <property type="component" value="Unassembled WGS sequence"/>
</dbReference>
<dbReference type="SUPFAM" id="SSF55073">
    <property type="entry name" value="Nucleotide cyclase"/>
    <property type="match status" value="1"/>
</dbReference>
<evidence type="ECO:0000256" key="2">
    <source>
        <dbReference type="ARBA" id="ARBA00034247"/>
    </source>
</evidence>
<dbReference type="InterPro" id="IPR000160">
    <property type="entry name" value="GGDEF_dom"/>
</dbReference>
<protein>
    <recommendedName>
        <fullName evidence="1">diguanylate cyclase</fullName>
        <ecNumber evidence="1">2.7.7.65</ecNumber>
    </recommendedName>
</protein>
<dbReference type="InterPro" id="IPR050469">
    <property type="entry name" value="Diguanylate_Cyclase"/>
</dbReference>
<feature type="transmembrane region" description="Helical" evidence="3">
    <location>
        <begin position="151"/>
        <end position="173"/>
    </location>
</feature>
<dbReference type="PATRIC" id="fig|1331060.3.peg.2020"/>
<feature type="domain" description="GGDEF" evidence="4">
    <location>
        <begin position="248"/>
        <end position="380"/>
    </location>
</feature>
<dbReference type="EC" id="2.7.7.65" evidence="1"/>
<dbReference type="Gene3D" id="3.30.70.270">
    <property type="match status" value="1"/>
</dbReference>
<dbReference type="PROSITE" id="PS50887">
    <property type="entry name" value="GGDEF"/>
    <property type="match status" value="1"/>
</dbReference>
<feature type="transmembrane region" description="Helical" evidence="3">
    <location>
        <begin position="193"/>
        <end position="211"/>
    </location>
</feature>
<dbReference type="PANTHER" id="PTHR45138">
    <property type="entry name" value="REGULATORY COMPONENTS OF SENSORY TRANSDUCTION SYSTEM"/>
    <property type="match status" value="1"/>
</dbReference>
<dbReference type="CDD" id="cd01949">
    <property type="entry name" value="GGDEF"/>
    <property type="match status" value="1"/>
</dbReference>
<dbReference type="AlphaFoldDB" id="T0HH99"/>
<evidence type="ECO:0000259" key="4">
    <source>
        <dbReference type="PROSITE" id="PS50887"/>
    </source>
</evidence>
<dbReference type="PANTHER" id="PTHR45138:SF9">
    <property type="entry name" value="DIGUANYLATE CYCLASE DGCM-RELATED"/>
    <property type="match status" value="1"/>
</dbReference>
<dbReference type="NCBIfam" id="TIGR00254">
    <property type="entry name" value="GGDEF"/>
    <property type="match status" value="1"/>
</dbReference>
<evidence type="ECO:0000313" key="6">
    <source>
        <dbReference type="Proteomes" id="UP000015531"/>
    </source>
</evidence>
<keyword evidence="3" id="KW-1133">Transmembrane helix</keyword>
<dbReference type="eggNOG" id="COG3706">
    <property type="taxonomic scope" value="Bacteria"/>
</dbReference>
<comment type="catalytic activity">
    <reaction evidence="2">
        <text>2 GTP = 3',3'-c-di-GMP + 2 diphosphate</text>
        <dbReference type="Rhea" id="RHEA:24898"/>
        <dbReference type="ChEBI" id="CHEBI:33019"/>
        <dbReference type="ChEBI" id="CHEBI:37565"/>
        <dbReference type="ChEBI" id="CHEBI:58805"/>
        <dbReference type="EC" id="2.7.7.65"/>
    </reaction>
</comment>
<dbReference type="OrthoDB" id="9812260at2"/>
<dbReference type="SMART" id="SM00267">
    <property type="entry name" value="GGDEF"/>
    <property type="match status" value="1"/>
</dbReference>
<dbReference type="Pfam" id="PF00990">
    <property type="entry name" value="GGDEF"/>
    <property type="match status" value="1"/>
</dbReference>
<feature type="transmembrane region" description="Helical" evidence="3">
    <location>
        <begin position="57"/>
        <end position="80"/>
    </location>
</feature>
<accession>T0HH99</accession>
<evidence type="ECO:0000256" key="1">
    <source>
        <dbReference type="ARBA" id="ARBA00012528"/>
    </source>
</evidence>
<keyword evidence="3" id="KW-0472">Membrane</keyword>
<dbReference type="GO" id="GO:0052621">
    <property type="term" value="F:diguanylate cyclase activity"/>
    <property type="evidence" value="ECO:0007669"/>
    <property type="project" value="UniProtKB-EC"/>
</dbReference>
<dbReference type="EMBL" id="ATDP01000082">
    <property type="protein sequence ID" value="EQB15711.1"/>
    <property type="molecule type" value="Genomic_DNA"/>
</dbReference>
<dbReference type="InterPro" id="IPR043128">
    <property type="entry name" value="Rev_trsase/Diguanyl_cyclase"/>
</dbReference>
<evidence type="ECO:0000313" key="5">
    <source>
        <dbReference type="EMBL" id="EQB15711.1"/>
    </source>
</evidence>
<dbReference type="FunFam" id="3.30.70.270:FF:000001">
    <property type="entry name" value="Diguanylate cyclase domain protein"/>
    <property type="match status" value="1"/>
</dbReference>
<proteinExistence type="predicted"/>
<comment type="caution">
    <text evidence="5">The sequence shown here is derived from an EMBL/GenBank/DDBJ whole genome shotgun (WGS) entry which is preliminary data.</text>
</comment>
<keyword evidence="6" id="KW-1185">Reference proteome</keyword>